<evidence type="ECO:0000256" key="1">
    <source>
        <dbReference type="ARBA" id="ARBA00022801"/>
    </source>
</evidence>
<protein>
    <submittedName>
        <fullName evidence="6">DEAD/DEAH box helicase</fullName>
    </submittedName>
</protein>
<dbReference type="Gene3D" id="3.40.50.300">
    <property type="entry name" value="P-loop containing nucleotide triphosphate hydrolases"/>
    <property type="match status" value="1"/>
</dbReference>
<dbReference type="FunFam" id="3.40.50.300:FF:000533">
    <property type="entry name" value="Helicase, Snf2 family"/>
    <property type="match status" value="1"/>
</dbReference>
<dbReference type="InterPro" id="IPR000330">
    <property type="entry name" value="SNF2_N"/>
</dbReference>
<evidence type="ECO:0000313" key="6">
    <source>
        <dbReference type="EMBL" id="QIK52196.1"/>
    </source>
</evidence>
<reference evidence="6 7" key="1">
    <citation type="journal article" date="2017" name="Int. J. Syst. Evol. Microbiol.">
        <title>Jeotgalibaca porci sp. nov. and Jeotgalibaca arthritidis sp. nov., isolated from pigs, and emended description of the genus Jeotgalibaca.</title>
        <authorList>
            <person name="Zamora L."/>
            <person name="Perez-Sancho M."/>
            <person name="Dominguez L."/>
            <person name="Fernandez-Garayzabal J.F."/>
            <person name="Vela A.I."/>
        </authorList>
    </citation>
    <scope>NUCLEOTIDE SEQUENCE [LARGE SCALE GENOMIC DNA]</scope>
    <source>
        <strain evidence="6 7">CCUG 69148</strain>
    </source>
</reference>
<sequence length="1080" mass="124967">MRWDHIPIISFLENDIPVEVAEEGQLIYEEDGFVSVRINENKNKITMKAEFDEGEIASLVFQPEKHQLSVECTCDYYYENATPCGHIVASIYKYNELASEHVEEVVKPAEDPYVAAQYMMNYMADFLDADTGFRGREKLKFEYHFAIQSLDDDEESSIRIKVGTGKLYQMKDIEQVVQNLLGEFPQSFGKHFDYDPAEHYIDSRDRNMLHLLLNLKDYRYQSRNYYNFSNGNKSEITIPNIMIKEVLKKILDMKYHLVKIHHRDSDTEAIKDPIVFDEGETLLPLAFNISEDFNEPGVFQFHSETIIGEDLKVFPYQKIMLYQNDFFFLSEEDNRLLRILSNAVSSTTDQNLKIPKKMMRDFMTSSLPAVQKRFPITFSRKVQEEFQKVPLQAKLYLDWREGLLWLDLKFHYGEEHYYRPLIYNDHNSLPETVLNDLQAEGNILNIIYDYEMDFAYEEEQLTLSNSDDVFRLIYDMLPELSAYVEVYTTSDVEHLIYTAPSSPRLVIDMNEKSNLLHVTFDIEGIAESELKKIMKDLAANKRYRRLSNGKIVNLQDKVFQQYQDTLDRLDISPAKAKSEMEMPLHRIFALDEDMLKVADLKNPVKAFLKRLDSLEEKNYPLPEALRADLRPYQEEGFQWLKTLDAYGFGGILADDMGLGKTVQALTYIASTIEEDGGPVLVVCPSSVLFNWQKEAKQFIPNITPVLITGSKEEREALITEAKEQEAKIWITSYPVLLRDSELYADTHFRSVILDEAQIVKNNVAKTTKAVRQLRANNKFALSGTPLENQLGELYSIFSIVVPGLFPTQKGFKNLDIAQINQKIKPFVLRRLKRDVLTELPDKVESVEYIDLAESQKALYLSQLRLVRNEANELIDAGTVEENRIKILAGLTRLRQICCDPRLVNPDYQGESAKLDRLMEYLDNARENGKRVVLFSQFTQMLHLIQKRLAEQNRDYFYLDGRTANEDRFTLTTRFNEGEKDLFLISLRAGGTGLNLTGGDTVILYDSWWNPAVESQATDRVHRFGQTKKVQVIRMICTGTIEERINELQDKKRELIDQVITEGKQSFSALTKDEILTILAD</sequence>
<dbReference type="InterPro" id="IPR007527">
    <property type="entry name" value="Znf_SWIM"/>
</dbReference>
<dbReference type="GO" id="GO:0008270">
    <property type="term" value="F:zinc ion binding"/>
    <property type="evidence" value="ECO:0007669"/>
    <property type="project" value="UniProtKB-KW"/>
</dbReference>
<name>A0A6G7WIY1_9LACT</name>
<dbReference type="Gene3D" id="3.40.50.10810">
    <property type="entry name" value="Tandem AAA-ATPase domain"/>
    <property type="match status" value="1"/>
</dbReference>
<dbReference type="InterPro" id="IPR014001">
    <property type="entry name" value="Helicase_ATP-bd"/>
</dbReference>
<dbReference type="GO" id="GO:0016787">
    <property type="term" value="F:hydrolase activity"/>
    <property type="evidence" value="ECO:0007669"/>
    <property type="project" value="UniProtKB-KW"/>
</dbReference>
<evidence type="ECO:0000259" key="4">
    <source>
        <dbReference type="PROSITE" id="PS51192"/>
    </source>
</evidence>
<feature type="domain" description="Helicase ATP-binding" evidence="4">
    <location>
        <begin position="641"/>
        <end position="803"/>
    </location>
</feature>
<accession>A0A6G7WIY1</accession>
<dbReference type="InterPro" id="IPR038718">
    <property type="entry name" value="SNF2-like_sf"/>
</dbReference>
<dbReference type="CDD" id="cd18793">
    <property type="entry name" value="SF2_C_SNF"/>
    <property type="match status" value="1"/>
</dbReference>
<evidence type="ECO:0000256" key="2">
    <source>
        <dbReference type="PROSITE-ProRule" id="PRU00325"/>
    </source>
</evidence>
<dbReference type="SUPFAM" id="SSF52540">
    <property type="entry name" value="P-loop containing nucleoside triphosphate hydrolases"/>
    <property type="match status" value="2"/>
</dbReference>
<evidence type="ECO:0000259" key="3">
    <source>
        <dbReference type="PROSITE" id="PS50966"/>
    </source>
</evidence>
<proteinExistence type="predicted"/>
<dbReference type="PROSITE" id="PS51194">
    <property type="entry name" value="HELICASE_CTER"/>
    <property type="match status" value="1"/>
</dbReference>
<keyword evidence="2" id="KW-0862">Zinc</keyword>
<dbReference type="SMART" id="SM00490">
    <property type="entry name" value="HELICc"/>
    <property type="match status" value="1"/>
</dbReference>
<dbReference type="InterPro" id="IPR027417">
    <property type="entry name" value="P-loop_NTPase"/>
</dbReference>
<dbReference type="PROSITE" id="PS50966">
    <property type="entry name" value="ZF_SWIM"/>
    <property type="match status" value="1"/>
</dbReference>
<evidence type="ECO:0000313" key="7">
    <source>
        <dbReference type="Proteomes" id="UP000501830"/>
    </source>
</evidence>
<dbReference type="InterPro" id="IPR001650">
    <property type="entry name" value="Helicase_C-like"/>
</dbReference>
<organism evidence="6 7">
    <name type="scientific">Jeotgalibaca porci</name>
    <dbReference type="NCBI Taxonomy" id="1868793"/>
    <lineage>
        <taxon>Bacteria</taxon>
        <taxon>Bacillati</taxon>
        <taxon>Bacillota</taxon>
        <taxon>Bacilli</taxon>
        <taxon>Lactobacillales</taxon>
        <taxon>Carnobacteriaceae</taxon>
        <taxon>Jeotgalibaca</taxon>
    </lineage>
</organism>
<dbReference type="InterPro" id="IPR013663">
    <property type="entry name" value="Helicase_SWF/SNF/SWI_bac"/>
</dbReference>
<dbReference type="Proteomes" id="UP000501830">
    <property type="component" value="Chromosome"/>
</dbReference>
<dbReference type="GeneID" id="94553458"/>
<dbReference type="EMBL" id="CP049889">
    <property type="protein sequence ID" value="QIK52196.1"/>
    <property type="molecule type" value="Genomic_DNA"/>
</dbReference>
<keyword evidence="1" id="KW-0378">Hydrolase</keyword>
<dbReference type="GO" id="GO:0004386">
    <property type="term" value="F:helicase activity"/>
    <property type="evidence" value="ECO:0007669"/>
    <property type="project" value="UniProtKB-KW"/>
</dbReference>
<feature type="domain" description="SWIM-type" evidence="3">
    <location>
        <begin position="57"/>
        <end position="95"/>
    </location>
</feature>
<feature type="domain" description="Helicase C-terminal" evidence="5">
    <location>
        <begin position="913"/>
        <end position="1074"/>
    </location>
</feature>
<dbReference type="Pfam" id="PF00176">
    <property type="entry name" value="SNF2-rel_dom"/>
    <property type="match status" value="1"/>
</dbReference>
<keyword evidence="6" id="KW-0547">Nucleotide-binding</keyword>
<dbReference type="SMART" id="SM00487">
    <property type="entry name" value="DEXDc"/>
    <property type="match status" value="1"/>
</dbReference>
<keyword evidence="2" id="KW-0479">Metal-binding</keyword>
<dbReference type="Pfam" id="PF08455">
    <property type="entry name" value="SNF2_assoc"/>
    <property type="match status" value="1"/>
</dbReference>
<dbReference type="InterPro" id="IPR049730">
    <property type="entry name" value="SNF2/RAD54-like_C"/>
</dbReference>
<dbReference type="GO" id="GO:0005524">
    <property type="term" value="F:ATP binding"/>
    <property type="evidence" value="ECO:0007669"/>
    <property type="project" value="InterPro"/>
</dbReference>
<dbReference type="Pfam" id="PF00271">
    <property type="entry name" value="Helicase_C"/>
    <property type="match status" value="1"/>
</dbReference>
<keyword evidence="6" id="KW-0067">ATP-binding</keyword>
<keyword evidence="6" id="KW-0347">Helicase</keyword>
<dbReference type="AlphaFoldDB" id="A0A6G7WIY1"/>
<dbReference type="KEGG" id="jpo:G7058_09195"/>
<dbReference type="PROSITE" id="PS51192">
    <property type="entry name" value="HELICASE_ATP_BIND_1"/>
    <property type="match status" value="1"/>
</dbReference>
<keyword evidence="2" id="KW-0863">Zinc-finger</keyword>
<dbReference type="RefSeq" id="WP_166063260.1">
    <property type="nucleotide sequence ID" value="NZ_CP049889.1"/>
</dbReference>
<gene>
    <name evidence="6" type="ORF">G7058_09195</name>
</gene>
<keyword evidence="7" id="KW-1185">Reference proteome</keyword>
<dbReference type="PANTHER" id="PTHR10799">
    <property type="entry name" value="SNF2/RAD54 HELICASE FAMILY"/>
    <property type="match status" value="1"/>
</dbReference>
<evidence type="ECO:0000259" key="5">
    <source>
        <dbReference type="PROSITE" id="PS51194"/>
    </source>
</evidence>